<evidence type="ECO:0000313" key="2">
    <source>
        <dbReference type="Proteomes" id="UP000067111"/>
    </source>
</evidence>
<accession>A0A0X7K1B9</accession>
<evidence type="ECO:0000313" key="1">
    <source>
        <dbReference type="EMBL" id="KWU49436.1"/>
    </source>
</evidence>
<comment type="caution">
    <text evidence="1">The sequence shown here is derived from an EMBL/GenBank/DDBJ whole genome shotgun (WGS) entry which is preliminary data.</text>
</comment>
<name>A0A0X7K1B9_9PSED</name>
<dbReference type="Proteomes" id="UP000067111">
    <property type="component" value="Unassembled WGS sequence"/>
</dbReference>
<protein>
    <submittedName>
        <fullName evidence="1">Uncharacterized protein</fullName>
    </submittedName>
</protein>
<proteinExistence type="predicted"/>
<organism evidence="1 2">
    <name type="scientific">Pseudomonas palleroniana</name>
    <dbReference type="NCBI Taxonomy" id="191390"/>
    <lineage>
        <taxon>Bacteria</taxon>
        <taxon>Pseudomonadati</taxon>
        <taxon>Pseudomonadota</taxon>
        <taxon>Gammaproteobacteria</taxon>
        <taxon>Pseudomonadales</taxon>
        <taxon>Pseudomonadaceae</taxon>
        <taxon>Pseudomonas</taxon>
    </lineage>
</organism>
<gene>
    <name evidence="1" type="ORF">AWV77_18740</name>
</gene>
<sequence length="60" mass="6409">MIRGVFFAPFICVERFVVMGEGGDVKGMGSTQRCELAFLASAFVVARELAPVGLRSGPET</sequence>
<dbReference type="EMBL" id="LRMR01000026">
    <property type="protein sequence ID" value="KWU49436.1"/>
    <property type="molecule type" value="Genomic_DNA"/>
</dbReference>
<reference evidence="2" key="1">
    <citation type="submission" date="2016-01" db="EMBL/GenBank/DDBJ databases">
        <authorList>
            <person name="Gamez R.M."/>
            <person name="Rodriguez F."/>
            <person name="Bernal J.F."/>
            <person name="Agarwala R."/>
            <person name="Landsman D."/>
            <person name="Marino-Ramirez L."/>
        </authorList>
    </citation>
    <scope>NUCLEOTIDE SEQUENCE [LARGE SCALE GENOMIC DNA]</scope>
    <source>
        <strain evidence="2">Ps006</strain>
    </source>
</reference>
<dbReference type="AlphaFoldDB" id="A0A0X7K1B9"/>